<protein>
    <recommendedName>
        <fullName evidence="7">ABC transmembrane type-1 domain-containing protein</fullName>
    </recommendedName>
</protein>
<dbReference type="PANTHER" id="PTHR24222:SF63">
    <property type="entry name" value="ATP BINDING CASSETTE SUBFAMILY B"/>
    <property type="match status" value="1"/>
</dbReference>
<evidence type="ECO:0000259" key="7">
    <source>
        <dbReference type="PROSITE" id="PS50929"/>
    </source>
</evidence>
<evidence type="ECO:0000256" key="3">
    <source>
        <dbReference type="ARBA" id="ARBA00022989"/>
    </source>
</evidence>
<dbReference type="CDD" id="cd18577">
    <property type="entry name" value="ABC_6TM_Pgp_ABCB1_D1_like"/>
    <property type="match status" value="1"/>
</dbReference>
<feature type="region of interest" description="Disordered" evidence="5">
    <location>
        <begin position="1"/>
        <end position="38"/>
    </location>
</feature>
<dbReference type="GO" id="GO:0005886">
    <property type="term" value="C:plasma membrane"/>
    <property type="evidence" value="ECO:0007669"/>
    <property type="project" value="TreeGrafter"/>
</dbReference>
<evidence type="ECO:0000256" key="6">
    <source>
        <dbReference type="SAM" id="Phobius"/>
    </source>
</evidence>
<feature type="transmembrane region" description="Helical" evidence="6">
    <location>
        <begin position="60"/>
        <end position="84"/>
    </location>
</feature>
<dbReference type="AlphaFoldDB" id="A0AA86VCU7"/>
<feature type="compositionally biased region" description="Basic and acidic residues" evidence="5">
    <location>
        <begin position="29"/>
        <end position="38"/>
    </location>
</feature>
<keyword evidence="2 6" id="KW-0812">Transmembrane</keyword>
<dbReference type="InterPro" id="IPR039421">
    <property type="entry name" value="Type_1_exporter"/>
</dbReference>
<dbReference type="Gramene" id="rna-AYBTSS11_LOCUS9848">
    <property type="protein sequence ID" value="CAJ1940684.1"/>
    <property type="gene ID" value="gene-AYBTSS11_LOCUS9848"/>
</dbReference>
<organism evidence="8 9">
    <name type="scientific">Sphenostylis stenocarpa</name>
    <dbReference type="NCBI Taxonomy" id="92480"/>
    <lineage>
        <taxon>Eukaryota</taxon>
        <taxon>Viridiplantae</taxon>
        <taxon>Streptophyta</taxon>
        <taxon>Embryophyta</taxon>
        <taxon>Tracheophyta</taxon>
        <taxon>Spermatophyta</taxon>
        <taxon>Magnoliopsida</taxon>
        <taxon>eudicotyledons</taxon>
        <taxon>Gunneridae</taxon>
        <taxon>Pentapetalae</taxon>
        <taxon>rosids</taxon>
        <taxon>fabids</taxon>
        <taxon>Fabales</taxon>
        <taxon>Fabaceae</taxon>
        <taxon>Papilionoideae</taxon>
        <taxon>50 kb inversion clade</taxon>
        <taxon>NPAAA clade</taxon>
        <taxon>indigoferoid/millettioid clade</taxon>
        <taxon>Phaseoleae</taxon>
        <taxon>Sphenostylis</taxon>
    </lineage>
</organism>
<reference evidence="8" key="1">
    <citation type="submission" date="2023-10" db="EMBL/GenBank/DDBJ databases">
        <authorList>
            <person name="Domelevo Entfellner J.-B."/>
        </authorList>
    </citation>
    <scope>NUCLEOTIDE SEQUENCE</scope>
</reference>
<dbReference type="SUPFAM" id="SSF90123">
    <property type="entry name" value="ABC transporter transmembrane region"/>
    <property type="match status" value="1"/>
</dbReference>
<dbReference type="InterPro" id="IPR011527">
    <property type="entry name" value="ABC1_TM_dom"/>
</dbReference>
<dbReference type="InterPro" id="IPR036640">
    <property type="entry name" value="ABC1_TM_sf"/>
</dbReference>
<evidence type="ECO:0000256" key="4">
    <source>
        <dbReference type="ARBA" id="ARBA00023136"/>
    </source>
</evidence>
<dbReference type="GO" id="GO:0005524">
    <property type="term" value="F:ATP binding"/>
    <property type="evidence" value="ECO:0007669"/>
    <property type="project" value="InterPro"/>
</dbReference>
<keyword evidence="3 6" id="KW-1133">Transmembrane helix</keyword>
<accession>A0AA86VCU7</accession>
<proteinExistence type="predicted"/>
<dbReference type="Pfam" id="PF00664">
    <property type="entry name" value="ABC_membrane"/>
    <property type="match status" value="1"/>
</dbReference>
<sequence>MTSTEMRGSRSDHPPVQGTENTQQKIVGRQHDSKKNKVKDEINKTVPFHKLFSFAHPWDYFLMIVGAISAVSNGICLPLMTSFIGDAIDAFGRHTNNTQEVVHEVSKVSLKFASIGAGAFLAAFLPTHACNLPEVSCWVITGDRQAARIRALYLKAILRQDISFFDKETTSGEVVGRMSGDTVLIQEAMGEKLGKFIQHMSSFLGGIIIAFTKGWLLSLVLLSSLLLLVLSGSIMNFAFAKKASRGQAAYSEAATVV</sequence>
<evidence type="ECO:0000313" key="9">
    <source>
        <dbReference type="Proteomes" id="UP001189624"/>
    </source>
</evidence>
<comment type="subcellular location">
    <subcellularLocation>
        <location evidence="1">Membrane</location>
        <topology evidence="1">Multi-pass membrane protein</topology>
    </subcellularLocation>
</comment>
<dbReference type="Proteomes" id="UP001189624">
    <property type="component" value="Chromosome 3"/>
</dbReference>
<keyword evidence="4 6" id="KW-0472">Membrane</keyword>
<name>A0AA86VCU7_9FABA</name>
<evidence type="ECO:0000256" key="5">
    <source>
        <dbReference type="SAM" id="MobiDB-lite"/>
    </source>
</evidence>
<evidence type="ECO:0000256" key="1">
    <source>
        <dbReference type="ARBA" id="ARBA00004141"/>
    </source>
</evidence>
<dbReference type="PROSITE" id="PS50929">
    <property type="entry name" value="ABC_TM1F"/>
    <property type="match status" value="1"/>
</dbReference>
<dbReference type="GO" id="GO:0140359">
    <property type="term" value="F:ABC-type transporter activity"/>
    <property type="evidence" value="ECO:0007669"/>
    <property type="project" value="InterPro"/>
</dbReference>
<dbReference type="Gene3D" id="1.20.1560.10">
    <property type="entry name" value="ABC transporter type 1, transmembrane domain"/>
    <property type="match status" value="1"/>
</dbReference>
<evidence type="ECO:0000256" key="2">
    <source>
        <dbReference type="ARBA" id="ARBA00022692"/>
    </source>
</evidence>
<feature type="transmembrane region" description="Helical" evidence="6">
    <location>
        <begin position="217"/>
        <end position="239"/>
    </location>
</feature>
<dbReference type="EMBL" id="OY731400">
    <property type="protein sequence ID" value="CAJ1940684.1"/>
    <property type="molecule type" value="Genomic_DNA"/>
</dbReference>
<evidence type="ECO:0000313" key="8">
    <source>
        <dbReference type="EMBL" id="CAJ1940684.1"/>
    </source>
</evidence>
<keyword evidence="9" id="KW-1185">Reference proteome</keyword>
<gene>
    <name evidence="8" type="ORF">AYBTSS11_LOCUS9848</name>
</gene>
<feature type="domain" description="ABC transmembrane type-1" evidence="7">
    <location>
        <begin position="64"/>
        <end position="257"/>
    </location>
</feature>
<dbReference type="PANTHER" id="PTHR24222">
    <property type="entry name" value="ABC TRANSPORTER B FAMILY"/>
    <property type="match status" value="1"/>
</dbReference>